<comment type="caution">
    <text evidence="1">The sequence shown here is derived from an EMBL/GenBank/DDBJ whole genome shotgun (WGS) entry which is preliminary data.</text>
</comment>
<keyword evidence="2" id="KW-1185">Reference proteome</keyword>
<gene>
    <name evidence="1" type="ORF">TSPI_03569</name>
</gene>
<accession>A0ABR3KUV2</accession>
<name>A0ABR3KUV2_TRISP</name>
<protein>
    <submittedName>
        <fullName evidence="1">DNA gyrase subunit</fullName>
    </submittedName>
</protein>
<dbReference type="Proteomes" id="UP001558632">
    <property type="component" value="Unassembled WGS sequence"/>
</dbReference>
<evidence type="ECO:0000313" key="2">
    <source>
        <dbReference type="Proteomes" id="UP001558632"/>
    </source>
</evidence>
<dbReference type="EMBL" id="JBEUSY010000170">
    <property type="protein sequence ID" value="KAL1243224.1"/>
    <property type="molecule type" value="Genomic_DNA"/>
</dbReference>
<sequence>MLKNLMSLTRNHRSSVFERAVLLSQPSEIAQRGALYKLAQFQSWRIYYSALEKALLAEAVAQHTRDVRASDINRAAQLTYDIFVKHSNFRCDLQHNFKFVCAAEHMAKFAEATEKSLWRNFISHV</sequence>
<organism evidence="1 2">
    <name type="scientific">Trichinella spiralis</name>
    <name type="common">Trichina worm</name>
    <dbReference type="NCBI Taxonomy" id="6334"/>
    <lineage>
        <taxon>Eukaryota</taxon>
        <taxon>Metazoa</taxon>
        <taxon>Ecdysozoa</taxon>
        <taxon>Nematoda</taxon>
        <taxon>Enoplea</taxon>
        <taxon>Dorylaimia</taxon>
        <taxon>Trichinellida</taxon>
        <taxon>Trichinellidae</taxon>
        <taxon>Trichinella</taxon>
    </lineage>
</organism>
<reference evidence="1 2" key="1">
    <citation type="submission" date="2024-07" db="EMBL/GenBank/DDBJ databases">
        <title>Enhanced genomic and transcriptomic resources for Trichinella pseudospiralis and T. spiralis underpin the discovery of pronounced molecular differences between stages and species.</title>
        <authorList>
            <person name="Pasi K.K."/>
            <person name="La Rosa G."/>
            <person name="Gomez-Morales M.A."/>
            <person name="Tosini F."/>
            <person name="Sumanam S."/>
            <person name="Young N.D."/>
            <person name="Chang B.C."/>
            <person name="Robin G.B."/>
        </authorList>
    </citation>
    <scope>NUCLEOTIDE SEQUENCE [LARGE SCALE GENOMIC DNA]</scope>
    <source>
        <strain evidence="1">ISS534</strain>
    </source>
</reference>
<proteinExistence type="predicted"/>
<evidence type="ECO:0000313" key="1">
    <source>
        <dbReference type="EMBL" id="KAL1243224.1"/>
    </source>
</evidence>